<reference evidence="2 3" key="1">
    <citation type="submission" date="2023-07" db="EMBL/GenBank/DDBJ databases">
        <title>Genomic Encyclopedia of Type Strains, Phase IV (KMG-IV): sequencing the most valuable type-strain genomes for metagenomic binning, comparative biology and taxonomic classification.</title>
        <authorList>
            <person name="Goeker M."/>
        </authorList>
    </citation>
    <scope>NUCLEOTIDE SEQUENCE [LARGE SCALE GENOMIC DNA]</scope>
    <source>
        <strain evidence="2 3">DSM 22170</strain>
    </source>
</reference>
<keyword evidence="3" id="KW-1185">Reference proteome</keyword>
<feature type="domain" description="Suppressor of fused-like" evidence="1">
    <location>
        <begin position="44"/>
        <end position="200"/>
    </location>
</feature>
<accession>A0ABU1J5D2</accession>
<name>A0ABU1J5D2_9BACL</name>
<protein>
    <recommendedName>
        <fullName evidence="1">Suppressor of fused-like domain-containing protein</fullName>
    </recommendedName>
</protein>
<dbReference type="Pfam" id="PF05076">
    <property type="entry name" value="SUFU"/>
    <property type="match status" value="1"/>
</dbReference>
<sequence>MVTAFNPEQQLAFDIRRSIILGAYIREWSMPAYRVLLNHPDRAIHVEIYYFPAADEDDIARFATVGLSNTLRSNGQSIGTEWMLALTAELGDESAERIFAYMCDLLVHHIEVAPDSRIPRVMGESELAPNNWSTRAFLLDELRGESEELETIQVGDESIQMIWAVPITTQEASLILQEGVEAFDSYVEESEYSIIDPCRE</sequence>
<dbReference type="Proteomes" id="UP001185028">
    <property type="component" value="Unassembled WGS sequence"/>
</dbReference>
<comment type="caution">
    <text evidence="2">The sequence shown here is derived from an EMBL/GenBank/DDBJ whole genome shotgun (WGS) entry which is preliminary data.</text>
</comment>
<gene>
    <name evidence="2" type="ORF">JOC58_003703</name>
</gene>
<evidence type="ECO:0000313" key="3">
    <source>
        <dbReference type="Proteomes" id="UP001185028"/>
    </source>
</evidence>
<dbReference type="InterPro" id="IPR020941">
    <property type="entry name" value="SUFU-like_domain"/>
</dbReference>
<evidence type="ECO:0000259" key="1">
    <source>
        <dbReference type="Pfam" id="PF05076"/>
    </source>
</evidence>
<dbReference type="EMBL" id="JAVDQH010000018">
    <property type="protein sequence ID" value="MDR6245787.1"/>
    <property type="molecule type" value="Genomic_DNA"/>
</dbReference>
<organism evidence="2 3">
    <name type="scientific">Paenibacillus hunanensis</name>
    <dbReference type="NCBI Taxonomy" id="539262"/>
    <lineage>
        <taxon>Bacteria</taxon>
        <taxon>Bacillati</taxon>
        <taxon>Bacillota</taxon>
        <taxon>Bacilli</taxon>
        <taxon>Bacillales</taxon>
        <taxon>Paenibacillaceae</taxon>
        <taxon>Paenibacillus</taxon>
    </lineage>
</organism>
<evidence type="ECO:0000313" key="2">
    <source>
        <dbReference type="EMBL" id="MDR6245787.1"/>
    </source>
</evidence>
<dbReference type="RefSeq" id="WP_188776034.1">
    <property type="nucleotide sequence ID" value="NZ_BMMB01000005.1"/>
</dbReference>
<proteinExistence type="predicted"/>